<evidence type="ECO:0000313" key="1">
    <source>
        <dbReference type="EMBL" id="GGH76739.1"/>
    </source>
</evidence>
<gene>
    <name evidence="1" type="ORF">GCM10011379_42030</name>
</gene>
<reference evidence="1" key="2">
    <citation type="submission" date="2020-09" db="EMBL/GenBank/DDBJ databases">
        <authorList>
            <person name="Sun Q."/>
            <person name="Zhou Y."/>
        </authorList>
    </citation>
    <scope>NUCLEOTIDE SEQUENCE</scope>
    <source>
        <strain evidence="1">CGMCC 1.15290</strain>
    </source>
</reference>
<dbReference type="RefSeq" id="WP_309790416.1">
    <property type="nucleotide sequence ID" value="NZ_JAVDQE010000004.1"/>
</dbReference>
<dbReference type="Proteomes" id="UP000627292">
    <property type="component" value="Unassembled WGS sequence"/>
</dbReference>
<sequence length="71" mass="7622">MTTMDTSKMIKAYCLKTKEKEVPMQDAVVSKTVKGGYIAKGHDGKGNKMTAILSEAKALQAIADGVAKKDF</sequence>
<evidence type="ECO:0000313" key="2">
    <source>
        <dbReference type="Proteomes" id="UP000627292"/>
    </source>
</evidence>
<organism evidence="1 2">
    <name type="scientific">Filimonas zeae</name>
    <dbReference type="NCBI Taxonomy" id="1737353"/>
    <lineage>
        <taxon>Bacteria</taxon>
        <taxon>Pseudomonadati</taxon>
        <taxon>Bacteroidota</taxon>
        <taxon>Chitinophagia</taxon>
        <taxon>Chitinophagales</taxon>
        <taxon>Chitinophagaceae</taxon>
        <taxon>Filimonas</taxon>
    </lineage>
</organism>
<keyword evidence="2" id="KW-1185">Reference proteome</keyword>
<protein>
    <submittedName>
        <fullName evidence="1">Uncharacterized protein</fullName>
    </submittedName>
</protein>
<name>A0A917J395_9BACT</name>
<accession>A0A917J395</accession>
<proteinExistence type="predicted"/>
<dbReference type="EMBL" id="BMIB01000004">
    <property type="protein sequence ID" value="GGH76739.1"/>
    <property type="molecule type" value="Genomic_DNA"/>
</dbReference>
<comment type="caution">
    <text evidence="1">The sequence shown here is derived from an EMBL/GenBank/DDBJ whole genome shotgun (WGS) entry which is preliminary data.</text>
</comment>
<reference evidence="1" key="1">
    <citation type="journal article" date="2014" name="Int. J. Syst. Evol. Microbiol.">
        <title>Complete genome sequence of Corynebacterium casei LMG S-19264T (=DSM 44701T), isolated from a smear-ripened cheese.</title>
        <authorList>
            <consortium name="US DOE Joint Genome Institute (JGI-PGF)"/>
            <person name="Walter F."/>
            <person name="Albersmeier A."/>
            <person name="Kalinowski J."/>
            <person name="Ruckert C."/>
        </authorList>
    </citation>
    <scope>NUCLEOTIDE SEQUENCE</scope>
    <source>
        <strain evidence="1">CGMCC 1.15290</strain>
    </source>
</reference>
<dbReference type="AlphaFoldDB" id="A0A917J395"/>